<protein>
    <recommendedName>
        <fullName evidence="4">ABC transporter permease</fullName>
    </recommendedName>
</protein>
<keyword evidence="1" id="KW-1133">Transmembrane helix</keyword>
<dbReference type="EMBL" id="CP032514">
    <property type="protein sequence ID" value="AYD90057.1"/>
    <property type="molecule type" value="Genomic_DNA"/>
</dbReference>
<evidence type="ECO:0000256" key="1">
    <source>
        <dbReference type="SAM" id="Phobius"/>
    </source>
</evidence>
<accession>A0ABM6Z4N5</accession>
<keyword evidence="3" id="KW-1185">Reference proteome</keyword>
<organism evidence="2 3">
    <name type="scientific">Actinomyces lilanjuaniae</name>
    <dbReference type="NCBI Taxonomy" id="2321394"/>
    <lineage>
        <taxon>Bacteria</taxon>
        <taxon>Bacillati</taxon>
        <taxon>Actinomycetota</taxon>
        <taxon>Actinomycetes</taxon>
        <taxon>Actinomycetales</taxon>
        <taxon>Actinomycetaceae</taxon>
        <taxon>Actinomyces</taxon>
    </lineage>
</organism>
<keyword evidence="1" id="KW-0812">Transmembrane</keyword>
<name>A0ABM6Z4N5_9ACTO</name>
<evidence type="ECO:0000313" key="3">
    <source>
        <dbReference type="Proteomes" id="UP000273001"/>
    </source>
</evidence>
<evidence type="ECO:0000313" key="2">
    <source>
        <dbReference type="EMBL" id="AYD90057.1"/>
    </source>
</evidence>
<proteinExistence type="predicted"/>
<gene>
    <name evidence="2" type="ORF">D5R93_08600</name>
</gene>
<feature type="transmembrane region" description="Helical" evidence="1">
    <location>
        <begin position="136"/>
        <end position="157"/>
    </location>
</feature>
<sequence>MLQFDLLRMLGLRSVRTLLITGIVLYLVIQSAMALVMVEMRRRGVLEADALDMATLIIGRNPVLPLCAGLTCALSAGQEYTHSGRTMVIMMAGSRTTFVMSKVFGAAVVSAAVALVGSLGTWGILVSTGLLDGRLWVPGLTVLILGRSAAVVAWGVVGTCTVLTTRSQTAAITLILTVPFVAETAVRTLARQVGGTLEGLTRLLPFASIDALVPVPPDSTLFEEPVNSPETACTVVGCFLALLLTASTRRA</sequence>
<feature type="transmembrane region" description="Helical" evidence="1">
    <location>
        <begin position="103"/>
        <end position="124"/>
    </location>
</feature>
<feature type="transmembrane region" description="Helical" evidence="1">
    <location>
        <begin position="15"/>
        <end position="38"/>
    </location>
</feature>
<dbReference type="Proteomes" id="UP000273001">
    <property type="component" value="Chromosome"/>
</dbReference>
<reference evidence="2 3" key="1">
    <citation type="submission" date="2018-09" db="EMBL/GenBank/DDBJ databases">
        <authorList>
            <person name="Li J."/>
        </authorList>
    </citation>
    <scope>NUCLEOTIDE SEQUENCE [LARGE SCALE GENOMIC DNA]</scope>
    <source>
        <strain evidence="2 3">2129</strain>
    </source>
</reference>
<evidence type="ECO:0008006" key="4">
    <source>
        <dbReference type="Google" id="ProtNLM"/>
    </source>
</evidence>
<keyword evidence="1" id="KW-0472">Membrane</keyword>
<dbReference type="RefSeq" id="WP_120204749.1">
    <property type="nucleotide sequence ID" value="NZ_CP032514.1"/>
</dbReference>